<organism evidence="1">
    <name type="scientific">marine metagenome</name>
    <dbReference type="NCBI Taxonomy" id="408172"/>
    <lineage>
        <taxon>unclassified sequences</taxon>
        <taxon>metagenomes</taxon>
        <taxon>ecological metagenomes</taxon>
    </lineage>
</organism>
<gene>
    <name evidence="1" type="ORF">METZ01_LOCUS386478</name>
</gene>
<accession>A0A382UH61</accession>
<reference evidence="1" key="1">
    <citation type="submission" date="2018-05" db="EMBL/GenBank/DDBJ databases">
        <authorList>
            <person name="Lanie J.A."/>
            <person name="Ng W.-L."/>
            <person name="Kazmierczak K.M."/>
            <person name="Andrzejewski T.M."/>
            <person name="Davidsen T.M."/>
            <person name="Wayne K.J."/>
            <person name="Tettelin H."/>
            <person name="Glass J.I."/>
            <person name="Rusch D."/>
            <person name="Podicherti R."/>
            <person name="Tsui H.-C.T."/>
            <person name="Winkler M.E."/>
        </authorList>
    </citation>
    <scope>NUCLEOTIDE SEQUENCE</scope>
</reference>
<dbReference type="AlphaFoldDB" id="A0A382UH61"/>
<sequence>MLDAIPLLLQRRTAYSRGGEASNRHADHPPILHRIMRHRNTPMHSQPAMQTATKARQPYVCALSALAAAALFCMGTAHAAERTVTPAQQAQAVTAAQAGIPET</sequence>
<feature type="non-terminal residue" evidence="1">
    <location>
        <position position="103"/>
    </location>
</feature>
<protein>
    <submittedName>
        <fullName evidence="1">Uncharacterized protein</fullName>
    </submittedName>
</protein>
<name>A0A382UH61_9ZZZZ</name>
<evidence type="ECO:0000313" key="1">
    <source>
        <dbReference type="EMBL" id="SVD33624.1"/>
    </source>
</evidence>
<dbReference type="EMBL" id="UINC01144237">
    <property type="protein sequence ID" value="SVD33624.1"/>
    <property type="molecule type" value="Genomic_DNA"/>
</dbReference>
<proteinExistence type="predicted"/>